<evidence type="ECO:0000313" key="3">
    <source>
        <dbReference type="EMBL" id="KAH3733047.1"/>
    </source>
</evidence>
<organism evidence="3 4">
    <name type="scientific">Dreissena polymorpha</name>
    <name type="common">Zebra mussel</name>
    <name type="synonym">Mytilus polymorpha</name>
    <dbReference type="NCBI Taxonomy" id="45954"/>
    <lineage>
        <taxon>Eukaryota</taxon>
        <taxon>Metazoa</taxon>
        <taxon>Spiralia</taxon>
        <taxon>Lophotrochozoa</taxon>
        <taxon>Mollusca</taxon>
        <taxon>Bivalvia</taxon>
        <taxon>Autobranchia</taxon>
        <taxon>Heteroconchia</taxon>
        <taxon>Euheterodonta</taxon>
        <taxon>Imparidentia</taxon>
        <taxon>Neoheterodontei</taxon>
        <taxon>Myida</taxon>
        <taxon>Dreissenoidea</taxon>
        <taxon>Dreissenidae</taxon>
        <taxon>Dreissena</taxon>
    </lineage>
</organism>
<name>A0A9D4CV18_DREPO</name>
<proteinExistence type="predicted"/>
<feature type="coiled-coil region" evidence="1">
    <location>
        <begin position="122"/>
        <end position="156"/>
    </location>
</feature>
<sequence length="516" mass="59675">MNKGKRSLSSTASEASTNTSLLETPVFEKSELSAKSSNKTKSAKGKSKPDPKKQKTMSTFVTNTKNENRDSSELTIEKRLEEISNKLSNVLTKDDSTFIKDIIKETVEQHKEKLLGNVIRRIEILENDVFEQKREIEQLKKESESKSKQIEDLKSQNAALGNKQPCDTLNHEEFANNTEQYSRRNKIRIAGVPQDQDRQSSIAQARKVQTQLKSACNCKVREETDKNIDILQKAKLFKGSDIYVNEDLTKLNAEVLASVRLKQPDTVEKSWSFEGKIFALFNGNQSATQIKHSEFKNWLEKPWPKNKLYSDCVENPDGQRSRFEGIGRYFKINNSILLDTQYQTQIKQEILNTVQNNKDANPNTLWEVIKGHIRNTTIRYTSFKQKETHKLETETIKTIETLEKQLHQTNTNDTTDIENEITLKKQILDGIYHTQLNGILLRARAQHVEHNEKNAKYFANIEKRRSEQKTVHKLVVNGKDITNKTEILEEQRLFFETLYKRKNVENNTLFKNTQHA</sequence>
<reference evidence="3" key="2">
    <citation type="submission" date="2020-11" db="EMBL/GenBank/DDBJ databases">
        <authorList>
            <person name="McCartney M.A."/>
            <person name="Auch B."/>
            <person name="Kono T."/>
            <person name="Mallez S."/>
            <person name="Becker A."/>
            <person name="Gohl D.M."/>
            <person name="Silverstein K.A.T."/>
            <person name="Koren S."/>
            <person name="Bechman K.B."/>
            <person name="Herman A."/>
            <person name="Abrahante J.E."/>
            <person name="Garbe J."/>
        </authorList>
    </citation>
    <scope>NUCLEOTIDE SEQUENCE</scope>
    <source>
        <strain evidence="3">Duluth1</strain>
        <tissue evidence="3">Whole animal</tissue>
    </source>
</reference>
<feature type="compositionally biased region" description="Low complexity" evidence="2">
    <location>
        <begin position="7"/>
        <end position="22"/>
    </location>
</feature>
<dbReference type="EMBL" id="JAIWYP010000011">
    <property type="protein sequence ID" value="KAH3733047.1"/>
    <property type="molecule type" value="Genomic_DNA"/>
</dbReference>
<comment type="caution">
    <text evidence="3">The sequence shown here is derived from an EMBL/GenBank/DDBJ whole genome shotgun (WGS) entry which is preliminary data.</text>
</comment>
<keyword evidence="1" id="KW-0175">Coiled coil</keyword>
<dbReference type="Proteomes" id="UP000828390">
    <property type="component" value="Unassembled WGS sequence"/>
</dbReference>
<feature type="region of interest" description="Disordered" evidence="2">
    <location>
        <begin position="1"/>
        <end position="73"/>
    </location>
</feature>
<evidence type="ECO:0000256" key="1">
    <source>
        <dbReference type="SAM" id="Coils"/>
    </source>
</evidence>
<keyword evidence="4" id="KW-1185">Reference proteome</keyword>
<feature type="compositionally biased region" description="Polar residues" evidence="2">
    <location>
        <begin position="56"/>
        <end position="65"/>
    </location>
</feature>
<protein>
    <submittedName>
        <fullName evidence="3">Uncharacterized protein</fullName>
    </submittedName>
</protein>
<accession>A0A9D4CV18</accession>
<evidence type="ECO:0000256" key="2">
    <source>
        <dbReference type="SAM" id="MobiDB-lite"/>
    </source>
</evidence>
<dbReference type="AlphaFoldDB" id="A0A9D4CV18"/>
<gene>
    <name evidence="3" type="ORF">DPMN_039471</name>
</gene>
<reference evidence="3" key="1">
    <citation type="journal article" date="2019" name="bioRxiv">
        <title>The Genome of the Zebra Mussel, Dreissena polymorpha: A Resource for Invasive Species Research.</title>
        <authorList>
            <person name="McCartney M.A."/>
            <person name="Auch B."/>
            <person name="Kono T."/>
            <person name="Mallez S."/>
            <person name="Zhang Y."/>
            <person name="Obille A."/>
            <person name="Becker A."/>
            <person name="Abrahante J.E."/>
            <person name="Garbe J."/>
            <person name="Badalamenti J.P."/>
            <person name="Herman A."/>
            <person name="Mangelson H."/>
            <person name="Liachko I."/>
            <person name="Sullivan S."/>
            <person name="Sone E.D."/>
            <person name="Koren S."/>
            <person name="Silverstein K.A.T."/>
            <person name="Beckman K.B."/>
            <person name="Gohl D.M."/>
        </authorList>
    </citation>
    <scope>NUCLEOTIDE SEQUENCE</scope>
    <source>
        <strain evidence="3">Duluth1</strain>
        <tissue evidence="3">Whole animal</tissue>
    </source>
</reference>
<evidence type="ECO:0000313" key="4">
    <source>
        <dbReference type="Proteomes" id="UP000828390"/>
    </source>
</evidence>